<reference evidence="9" key="2">
    <citation type="submission" date="2022-06" db="UniProtKB">
        <authorList>
            <consortium name="EnsemblMetazoa"/>
        </authorList>
    </citation>
    <scope>IDENTIFICATION</scope>
    <source>
        <strain evidence="9">DF5081</strain>
    </source>
</reference>
<proteinExistence type="inferred from homology"/>
<evidence type="ECO:0000256" key="6">
    <source>
        <dbReference type="ARBA" id="ARBA00022801"/>
    </source>
</evidence>
<sequence length="304" mass="34711">MDSQVFDRILSMIRDRGRSYITKQMKVVIFFKYAREGISQCSLAKTVGLSQSSISRLISEIVEDIVQSAHLHIKWPETKEEVWTMENDFLKKGRRIRAYGVLDGKHFKTEHPAGSGSLNRNYKSFYSFNSLFVSDSSNRIFYVQLSALGVNSDSQMFRDGPLGRKLAETRQMCKIRSLPNSNIDMGAFLLADNGFGLTKEIMQPYRSSSLSCENMLFNRELSAVRVTVENKFGLLASRFRVFQRALNLTPRNSRSLIISLSVVHNIIIGDRQIDSNFPPLPIIIDRYQSAEAQRSALKRYVLQT</sequence>
<evidence type="ECO:0000256" key="5">
    <source>
        <dbReference type="ARBA" id="ARBA00022723"/>
    </source>
</evidence>
<dbReference type="GO" id="GO:0004518">
    <property type="term" value="F:nuclease activity"/>
    <property type="evidence" value="ECO:0007669"/>
    <property type="project" value="UniProtKB-KW"/>
</dbReference>
<dbReference type="InterPro" id="IPR045249">
    <property type="entry name" value="HARBI1-like"/>
</dbReference>
<dbReference type="PANTHER" id="PTHR22930">
    <property type="match status" value="1"/>
</dbReference>
<keyword evidence="6" id="KW-0378">Hydrolase</keyword>
<evidence type="ECO:0000256" key="1">
    <source>
        <dbReference type="ARBA" id="ARBA00001968"/>
    </source>
</evidence>
<dbReference type="Proteomes" id="UP000005237">
    <property type="component" value="Unassembled WGS sequence"/>
</dbReference>
<keyword evidence="4" id="KW-0540">Nuclease</keyword>
<dbReference type="PANTHER" id="PTHR22930:SF289">
    <property type="entry name" value="DDE TNP4 DOMAIN-CONTAINING PROTEIN-RELATED"/>
    <property type="match status" value="1"/>
</dbReference>
<comment type="similarity">
    <text evidence="3">Belongs to the HARBI1 family.</text>
</comment>
<dbReference type="GO" id="GO:0016787">
    <property type="term" value="F:hydrolase activity"/>
    <property type="evidence" value="ECO:0007669"/>
    <property type="project" value="UniProtKB-KW"/>
</dbReference>
<keyword evidence="5" id="KW-0479">Metal-binding</keyword>
<name>A0A8R1EJP6_CAEJA</name>
<evidence type="ECO:0000313" key="10">
    <source>
        <dbReference type="Proteomes" id="UP000005237"/>
    </source>
</evidence>
<evidence type="ECO:0000256" key="2">
    <source>
        <dbReference type="ARBA" id="ARBA00004123"/>
    </source>
</evidence>
<evidence type="ECO:0000256" key="3">
    <source>
        <dbReference type="ARBA" id="ARBA00006958"/>
    </source>
</evidence>
<reference evidence="10" key="1">
    <citation type="submission" date="2010-08" db="EMBL/GenBank/DDBJ databases">
        <authorList>
            <consortium name="Caenorhabditis japonica Sequencing Consortium"/>
            <person name="Wilson R.K."/>
        </authorList>
    </citation>
    <scope>NUCLEOTIDE SEQUENCE [LARGE SCALE GENOMIC DNA]</scope>
    <source>
        <strain evidence="10">DF5081</strain>
    </source>
</reference>
<evidence type="ECO:0000313" key="9">
    <source>
        <dbReference type="EnsemblMetazoa" id="CJA35067.1"/>
    </source>
</evidence>
<dbReference type="GO" id="GO:0005634">
    <property type="term" value="C:nucleus"/>
    <property type="evidence" value="ECO:0007669"/>
    <property type="project" value="UniProtKB-SubCell"/>
</dbReference>
<dbReference type="GO" id="GO:0046872">
    <property type="term" value="F:metal ion binding"/>
    <property type="evidence" value="ECO:0007669"/>
    <property type="project" value="UniProtKB-KW"/>
</dbReference>
<dbReference type="AlphaFoldDB" id="A0A8R1EJP6"/>
<organism evidence="9 10">
    <name type="scientific">Caenorhabditis japonica</name>
    <dbReference type="NCBI Taxonomy" id="281687"/>
    <lineage>
        <taxon>Eukaryota</taxon>
        <taxon>Metazoa</taxon>
        <taxon>Ecdysozoa</taxon>
        <taxon>Nematoda</taxon>
        <taxon>Chromadorea</taxon>
        <taxon>Rhabditida</taxon>
        <taxon>Rhabditina</taxon>
        <taxon>Rhabditomorpha</taxon>
        <taxon>Rhabditoidea</taxon>
        <taxon>Rhabditidae</taxon>
        <taxon>Peloderinae</taxon>
        <taxon>Caenorhabditis</taxon>
    </lineage>
</organism>
<accession>A0A8R1EJP6</accession>
<comment type="cofactor">
    <cofactor evidence="1">
        <name>a divalent metal cation</name>
        <dbReference type="ChEBI" id="CHEBI:60240"/>
    </cofactor>
</comment>
<dbReference type="InterPro" id="IPR027806">
    <property type="entry name" value="HARBI1_dom"/>
</dbReference>
<evidence type="ECO:0000259" key="8">
    <source>
        <dbReference type="Pfam" id="PF13359"/>
    </source>
</evidence>
<keyword evidence="7" id="KW-0539">Nucleus</keyword>
<keyword evidence="10" id="KW-1185">Reference proteome</keyword>
<feature type="domain" description="DDE Tnp4" evidence="8">
    <location>
        <begin position="102"/>
        <end position="265"/>
    </location>
</feature>
<evidence type="ECO:0000256" key="4">
    <source>
        <dbReference type="ARBA" id="ARBA00022722"/>
    </source>
</evidence>
<dbReference type="Pfam" id="PF13359">
    <property type="entry name" value="DDE_Tnp_4"/>
    <property type="match status" value="1"/>
</dbReference>
<dbReference type="EnsemblMetazoa" id="CJA35067.1">
    <property type="protein sequence ID" value="CJA35067.1"/>
    <property type="gene ID" value="WBGene00210914"/>
</dbReference>
<protein>
    <submittedName>
        <fullName evidence="9">DDE Tnp4 domain-containing protein</fullName>
    </submittedName>
</protein>
<comment type="subcellular location">
    <subcellularLocation>
        <location evidence="2">Nucleus</location>
    </subcellularLocation>
</comment>
<evidence type="ECO:0000256" key="7">
    <source>
        <dbReference type="ARBA" id="ARBA00023242"/>
    </source>
</evidence>